<evidence type="ECO:0000313" key="3">
    <source>
        <dbReference type="Proteomes" id="UP000006051"/>
    </source>
</evidence>
<dbReference type="AlphaFoldDB" id="I4A0W0"/>
<dbReference type="KEGG" id="orh:Ornrh_1421"/>
<proteinExistence type="predicted"/>
<reference evidence="2 3" key="1">
    <citation type="submission" date="2012-06" db="EMBL/GenBank/DDBJ databases">
        <title>The complete genome of Ornithobacterium rhinotracheale DSM 15997.</title>
        <authorList>
            <consortium name="US DOE Joint Genome Institute (JGI-PGF)"/>
            <person name="Lucas S."/>
            <person name="Copeland A."/>
            <person name="Lapidus A."/>
            <person name="Goodwin L."/>
            <person name="Pitluck S."/>
            <person name="Peters L."/>
            <person name="Mikhailova N."/>
            <person name="Teshima H."/>
            <person name="Kyrpides N."/>
            <person name="Mavromatis K."/>
            <person name="Pagani I."/>
            <person name="Ivanova N."/>
            <person name="Ovchinnikova G."/>
            <person name="Zeytun A."/>
            <person name="Detter J.C."/>
            <person name="Han C."/>
            <person name="Land M."/>
            <person name="Hauser L."/>
            <person name="Markowitz V."/>
            <person name="Cheng J.-F."/>
            <person name="Hugenholtz P."/>
            <person name="Woyke T."/>
            <person name="Wu D."/>
            <person name="Lang E."/>
            <person name="Kopitz M."/>
            <person name="Brambilla E."/>
            <person name="Klenk H.-P."/>
            <person name="Eisen J.A."/>
        </authorList>
    </citation>
    <scope>NUCLEOTIDE SEQUENCE [LARGE SCALE GENOMIC DNA]</scope>
    <source>
        <strain evidence="3">ATCC 51463 / DSM 15997 / CCUG 23171 / LMG 9086</strain>
    </source>
</reference>
<evidence type="ECO:0000313" key="2">
    <source>
        <dbReference type="EMBL" id="AFL97594.1"/>
    </source>
</evidence>
<dbReference type="eggNOG" id="COG0760">
    <property type="taxonomic scope" value="Bacteria"/>
</dbReference>
<protein>
    <recommendedName>
        <fullName evidence="4">Peptidyl-prolyl cis-trans isomerase</fullName>
    </recommendedName>
</protein>
<feature type="signal peptide" evidence="1">
    <location>
        <begin position="1"/>
        <end position="17"/>
    </location>
</feature>
<organism evidence="2 3">
    <name type="scientific">Ornithobacterium rhinotracheale (strain ATCC 51463 / DSM 15997 / CCUG 23171 / CIP 104009 / LMG 9086)</name>
    <dbReference type="NCBI Taxonomy" id="867902"/>
    <lineage>
        <taxon>Bacteria</taxon>
        <taxon>Pseudomonadati</taxon>
        <taxon>Bacteroidota</taxon>
        <taxon>Flavobacteriia</taxon>
        <taxon>Flavobacteriales</taxon>
        <taxon>Weeksellaceae</taxon>
        <taxon>Ornithobacterium</taxon>
    </lineage>
</organism>
<dbReference type="STRING" id="867902.Ornrh_1421"/>
<sequence>MKKIGILMILISSLSLAQQNFIKVNNSKISVKEFKQKYKNNIEAEGVANAIKDYVGYELMRQKALEDRADTTYYYKQLYKNNLENYTRPFWDSLLIAKGKEFKIPIDSLNEQQKKNVINNLLLFQNLQQLRLDSAAIVQVNKALGEDYLNTAQKTNFKGNKAIFTTPTGKFTQQDYIQMLNEVKGGDVKKKNLSALMKDGYYLVRDKFLLEDIKNHLGKYYPAYQRLTDDLKNTILINYFIEKHIYHEADQDQAGKKAYLAKNQSQYTWPDRYELNIFRYINEPDAKQVMQWLKQGKTADFVEKQYTDQWVGNQPKVFHNEGFFLVNSPELGKLNPNEKVQKSTFRNAPAVIQIVRLVPPTPMTMEEAGNTLRDDYRSFYFDKVMNDLRKNAQVEIPAELK</sequence>
<evidence type="ECO:0000256" key="1">
    <source>
        <dbReference type="SAM" id="SignalP"/>
    </source>
</evidence>
<keyword evidence="1" id="KW-0732">Signal</keyword>
<feature type="chain" id="PRO_5005351302" description="Peptidyl-prolyl cis-trans isomerase" evidence="1">
    <location>
        <begin position="18"/>
        <end position="401"/>
    </location>
</feature>
<gene>
    <name evidence="2" type="ordered locus">Ornrh_1421</name>
</gene>
<name>I4A0W0_ORNRL</name>
<dbReference type="EMBL" id="CP003283">
    <property type="protein sequence ID" value="AFL97594.1"/>
    <property type="molecule type" value="Genomic_DNA"/>
</dbReference>
<dbReference type="Proteomes" id="UP000006051">
    <property type="component" value="Chromosome"/>
</dbReference>
<dbReference type="HOGENOM" id="CLU_645342_0_0_10"/>
<keyword evidence="3" id="KW-1185">Reference proteome</keyword>
<evidence type="ECO:0008006" key="4">
    <source>
        <dbReference type="Google" id="ProtNLM"/>
    </source>
</evidence>
<accession>I4A0W0</accession>